<gene>
    <name evidence="3" type="ORF">SAMN04244550_00714</name>
</gene>
<reference evidence="3 4" key="1">
    <citation type="submission" date="2016-10" db="EMBL/GenBank/DDBJ databases">
        <authorList>
            <person name="de Groot N.N."/>
        </authorList>
    </citation>
    <scope>NUCLEOTIDE SEQUENCE [LARGE SCALE GENOMIC DNA]</scope>
    <source>
        <strain evidence="4">DSM 938 / 37b4</strain>
    </source>
</reference>
<dbReference type="EMBL" id="FNAY01000002">
    <property type="protein sequence ID" value="SDE60652.1"/>
    <property type="molecule type" value="Genomic_DNA"/>
</dbReference>
<evidence type="ECO:0000313" key="4">
    <source>
        <dbReference type="Proteomes" id="UP000183812"/>
    </source>
</evidence>
<dbReference type="Proteomes" id="UP000183812">
    <property type="component" value="Unassembled WGS sequence"/>
</dbReference>
<evidence type="ECO:0000259" key="2">
    <source>
        <dbReference type="Pfam" id="PF10135"/>
    </source>
</evidence>
<evidence type="ECO:0000256" key="1">
    <source>
        <dbReference type="SAM" id="MobiDB-lite"/>
    </source>
</evidence>
<proteinExistence type="predicted"/>
<dbReference type="RefSeq" id="WP_055210286.1">
    <property type="nucleotide sequence ID" value="NZ_CP061202.1"/>
</dbReference>
<dbReference type="Pfam" id="PF10135">
    <property type="entry name" value="Rod-binding"/>
    <property type="match status" value="1"/>
</dbReference>
<dbReference type="OrthoDB" id="7690273at2"/>
<feature type="region of interest" description="Disordered" evidence="1">
    <location>
        <begin position="1"/>
        <end position="21"/>
    </location>
</feature>
<feature type="domain" description="Flagellar protein FlgJ N-terminal" evidence="2">
    <location>
        <begin position="47"/>
        <end position="88"/>
    </location>
</feature>
<sequence>MDTRPLMASPPQASPDRKAPDEKTLRLKAQELEASFLAEMLKHSGLGKTQESFNGGVGEEQFASFLVDEYASMMVKSGGIGLAESIFQSLQKGAEHAE</sequence>
<dbReference type="AlphaFoldDB" id="A0A0Q0ZXW0"/>
<protein>
    <submittedName>
        <fullName evidence="3">Rod binding protein</fullName>
    </submittedName>
</protein>
<dbReference type="InterPro" id="IPR019301">
    <property type="entry name" value="Flagellar_prot_FlgJ_N"/>
</dbReference>
<accession>A0A0Q0ZXW0</accession>
<organism evidence="3 4">
    <name type="scientific">Rhodobacter capsulatus</name>
    <name type="common">Rhodopseudomonas capsulata</name>
    <dbReference type="NCBI Taxonomy" id="1061"/>
    <lineage>
        <taxon>Bacteria</taxon>
        <taxon>Pseudomonadati</taxon>
        <taxon>Pseudomonadota</taxon>
        <taxon>Alphaproteobacteria</taxon>
        <taxon>Rhodobacterales</taxon>
        <taxon>Rhodobacter group</taxon>
        <taxon>Rhodobacter</taxon>
    </lineage>
</organism>
<name>A0A0Q0ZXW0_RHOCA</name>
<evidence type="ECO:0000313" key="3">
    <source>
        <dbReference type="EMBL" id="SDE60652.1"/>
    </source>
</evidence>